<evidence type="ECO:0000313" key="11">
    <source>
        <dbReference type="EMBL" id="MCZ9289448.1"/>
    </source>
</evidence>
<dbReference type="AlphaFoldDB" id="A0A9X3LNC8"/>
<dbReference type="Pfam" id="PF02518">
    <property type="entry name" value="HATPase_c"/>
    <property type="match status" value="1"/>
</dbReference>
<organism evidence="11 12">
    <name type="scientific">Corynebacterium evansiae</name>
    <dbReference type="NCBI Taxonomy" id="2913499"/>
    <lineage>
        <taxon>Bacteria</taxon>
        <taxon>Bacillati</taxon>
        <taxon>Actinomycetota</taxon>
        <taxon>Actinomycetes</taxon>
        <taxon>Mycobacteriales</taxon>
        <taxon>Corynebacteriaceae</taxon>
        <taxon>Corynebacterium</taxon>
    </lineage>
</organism>
<keyword evidence="5" id="KW-0547">Nucleotide-binding</keyword>
<comment type="caution">
    <text evidence="11">The sequence shown here is derived from an EMBL/GenBank/DDBJ whole genome shotgun (WGS) entry which is preliminary data.</text>
</comment>
<feature type="transmembrane region" description="Helical" evidence="9">
    <location>
        <begin position="74"/>
        <end position="96"/>
    </location>
</feature>
<keyword evidence="9" id="KW-1133">Transmembrane helix</keyword>
<dbReference type="PANTHER" id="PTHR24421">
    <property type="entry name" value="NITRATE/NITRITE SENSOR PROTEIN NARX-RELATED"/>
    <property type="match status" value="1"/>
</dbReference>
<evidence type="ECO:0000256" key="4">
    <source>
        <dbReference type="ARBA" id="ARBA00022679"/>
    </source>
</evidence>
<evidence type="ECO:0000313" key="12">
    <source>
        <dbReference type="Proteomes" id="UP001146469"/>
    </source>
</evidence>
<proteinExistence type="predicted"/>
<keyword evidence="4" id="KW-0808">Transferase</keyword>
<dbReference type="Gene3D" id="1.20.5.1930">
    <property type="match status" value="1"/>
</dbReference>
<evidence type="ECO:0000256" key="9">
    <source>
        <dbReference type="SAM" id="Phobius"/>
    </source>
</evidence>
<dbReference type="GO" id="GO:0000155">
    <property type="term" value="F:phosphorelay sensor kinase activity"/>
    <property type="evidence" value="ECO:0007669"/>
    <property type="project" value="InterPro"/>
</dbReference>
<evidence type="ECO:0000256" key="7">
    <source>
        <dbReference type="ARBA" id="ARBA00022840"/>
    </source>
</evidence>
<keyword evidence="6 11" id="KW-0418">Kinase</keyword>
<evidence type="ECO:0000256" key="1">
    <source>
        <dbReference type="ARBA" id="ARBA00000085"/>
    </source>
</evidence>
<name>A0A9X3LNC8_9CORY</name>
<accession>A0A9X3LNC8</accession>
<dbReference type="InterPro" id="IPR050482">
    <property type="entry name" value="Sensor_HK_TwoCompSys"/>
</dbReference>
<dbReference type="CDD" id="cd16917">
    <property type="entry name" value="HATPase_UhpB-NarQ-NarX-like"/>
    <property type="match status" value="1"/>
</dbReference>
<feature type="domain" description="Histidine kinase/HSP90-like ATPase" evidence="10">
    <location>
        <begin position="276"/>
        <end position="380"/>
    </location>
</feature>
<evidence type="ECO:0000256" key="3">
    <source>
        <dbReference type="ARBA" id="ARBA00022553"/>
    </source>
</evidence>
<dbReference type="InterPro" id="IPR036890">
    <property type="entry name" value="HATPase_C_sf"/>
</dbReference>
<feature type="transmembrane region" description="Helical" evidence="9">
    <location>
        <begin position="6"/>
        <end position="28"/>
    </location>
</feature>
<comment type="catalytic activity">
    <reaction evidence="1">
        <text>ATP + protein L-histidine = ADP + protein N-phospho-L-histidine.</text>
        <dbReference type="EC" id="2.7.13.3"/>
    </reaction>
</comment>
<evidence type="ECO:0000259" key="10">
    <source>
        <dbReference type="SMART" id="SM00387"/>
    </source>
</evidence>
<protein>
    <recommendedName>
        <fullName evidence="2">histidine kinase</fullName>
        <ecNumber evidence="2">2.7.13.3</ecNumber>
    </recommendedName>
</protein>
<dbReference type="InterPro" id="IPR003594">
    <property type="entry name" value="HATPase_dom"/>
</dbReference>
<dbReference type="SMART" id="SM00387">
    <property type="entry name" value="HATPase_c"/>
    <property type="match status" value="1"/>
</dbReference>
<dbReference type="Pfam" id="PF07730">
    <property type="entry name" value="HisKA_3"/>
    <property type="match status" value="1"/>
</dbReference>
<dbReference type="PANTHER" id="PTHR24421:SF10">
    <property type="entry name" value="NITRATE_NITRITE SENSOR PROTEIN NARQ"/>
    <property type="match status" value="1"/>
</dbReference>
<evidence type="ECO:0000256" key="2">
    <source>
        <dbReference type="ARBA" id="ARBA00012438"/>
    </source>
</evidence>
<gene>
    <name evidence="11" type="ORF">L8V00_04385</name>
</gene>
<keyword evidence="3" id="KW-0597">Phosphoprotein</keyword>
<dbReference type="SUPFAM" id="SSF55874">
    <property type="entry name" value="ATPase domain of HSP90 chaperone/DNA topoisomerase II/histidine kinase"/>
    <property type="match status" value="1"/>
</dbReference>
<dbReference type="GO" id="GO:0046983">
    <property type="term" value="F:protein dimerization activity"/>
    <property type="evidence" value="ECO:0007669"/>
    <property type="project" value="InterPro"/>
</dbReference>
<dbReference type="Proteomes" id="UP001146469">
    <property type="component" value="Unassembled WGS sequence"/>
</dbReference>
<reference evidence="11" key="1">
    <citation type="submission" date="2022-02" db="EMBL/GenBank/DDBJ databases">
        <title>Corynebacterium sp. from urogenital microbiome.</title>
        <authorList>
            <person name="Cappelli E.A."/>
            <person name="Ribeiro T.G."/>
            <person name="Peixe L."/>
        </authorList>
    </citation>
    <scope>NUCLEOTIDE SEQUENCE</scope>
    <source>
        <strain evidence="11">C8Ua_174</strain>
    </source>
</reference>
<dbReference type="GO" id="GO:0005524">
    <property type="term" value="F:ATP binding"/>
    <property type="evidence" value="ECO:0007669"/>
    <property type="project" value="UniProtKB-KW"/>
</dbReference>
<keyword evidence="9" id="KW-0812">Transmembrane</keyword>
<dbReference type="RefSeq" id="WP_035012383.1">
    <property type="nucleotide sequence ID" value="NZ_JAKMUT010000003.1"/>
</dbReference>
<dbReference type="Gene3D" id="3.30.565.10">
    <property type="entry name" value="Histidine kinase-like ATPase, C-terminal domain"/>
    <property type="match status" value="1"/>
</dbReference>
<keyword evidence="12" id="KW-1185">Reference proteome</keyword>
<keyword evidence="9" id="KW-0472">Membrane</keyword>
<evidence type="ECO:0000256" key="5">
    <source>
        <dbReference type="ARBA" id="ARBA00022741"/>
    </source>
</evidence>
<keyword evidence="7" id="KW-0067">ATP-binding</keyword>
<dbReference type="GO" id="GO:0016020">
    <property type="term" value="C:membrane"/>
    <property type="evidence" value="ECO:0007669"/>
    <property type="project" value="InterPro"/>
</dbReference>
<dbReference type="EMBL" id="JAKMUT010000003">
    <property type="protein sequence ID" value="MCZ9289448.1"/>
    <property type="molecule type" value="Genomic_DNA"/>
</dbReference>
<keyword evidence="8" id="KW-0902">Two-component regulatory system</keyword>
<dbReference type="EC" id="2.7.13.3" evidence="2"/>
<evidence type="ECO:0000256" key="8">
    <source>
        <dbReference type="ARBA" id="ARBA00023012"/>
    </source>
</evidence>
<sequence>MKTLKSLGWSAVLALLFVPGFVVSLLMLPWIPLVARGADAICRRGALWMGAKVPFRKASHWFDWPQFFHLLMQLVLSAAAFFAWVSLGFFAGVLIAIPFLPVGELSLGEWSTSNPILIFVVSWGVAAIAIGLLMIFSRLLSAASIAVVRFVLSPSDKELAASRATLIDAFSGERRRIERELHDGPQQYLTALKLNLATAKLHYKNQASSEVMETALEDAEHNASQALRALRATVRGIAPQVLFDRGLIAALEELIAHAGVDAALQVEGNSQELDETIALLAYHCVAEALTNATKHGEAQHVDVRVAFSNRLRVSITDDGVGFIETPSKDLRHLNGTGIAGLRERAAALGGTVKFQNTKDGEGSVESESGAQLILELPLSESLKST</sequence>
<feature type="transmembrane region" description="Helical" evidence="9">
    <location>
        <begin position="116"/>
        <end position="136"/>
    </location>
</feature>
<evidence type="ECO:0000256" key="6">
    <source>
        <dbReference type="ARBA" id="ARBA00022777"/>
    </source>
</evidence>
<dbReference type="InterPro" id="IPR011712">
    <property type="entry name" value="Sig_transdc_His_kin_sub3_dim/P"/>
</dbReference>